<evidence type="ECO:0000313" key="2">
    <source>
        <dbReference type="Proteomes" id="UP001221142"/>
    </source>
</evidence>
<name>A0AAD7CLP1_9AGAR</name>
<proteinExistence type="predicted"/>
<organism evidence="1 2">
    <name type="scientific">Roridomyces roridus</name>
    <dbReference type="NCBI Taxonomy" id="1738132"/>
    <lineage>
        <taxon>Eukaryota</taxon>
        <taxon>Fungi</taxon>
        <taxon>Dikarya</taxon>
        <taxon>Basidiomycota</taxon>
        <taxon>Agaricomycotina</taxon>
        <taxon>Agaricomycetes</taxon>
        <taxon>Agaricomycetidae</taxon>
        <taxon>Agaricales</taxon>
        <taxon>Marasmiineae</taxon>
        <taxon>Mycenaceae</taxon>
        <taxon>Roridomyces</taxon>
    </lineage>
</organism>
<accession>A0AAD7CLP1</accession>
<dbReference type="EMBL" id="JARKIF010000001">
    <property type="protein sequence ID" value="KAJ7651351.1"/>
    <property type="molecule type" value="Genomic_DNA"/>
</dbReference>
<gene>
    <name evidence="1" type="ORF">FB45DRAFT_34956</name>
</gene>
<comment type="caution">
    <text evidence="1">The sequence shown here is derived from an EMBL/GenBank/DDBJ whole genome shotgun (WGS) entry which is preliminary data.</text>
</comment>
<evidence type="ECO:0000313" key="1">
    <source>
        <dbReference type="EMBL" id="KAJ7651351.1"/>
    </source>
</evidence>
<sequence length="284" mass="32554">MDATDADAQAATFTCPDPRLPSELERAIFELVALSHPVFIPNLMLVASRVKQWTEPFLYHTLVTGASNSRWQQAHRLRTYTLERRGRIAEIQPCLLKFTRNLMILTVGNNPTTLDAILLSCPNVQSVYMPWASYSPPHSRSIDVLDLRHLYCHVYDLVETNPFSRPFFQNISHLELFSPPAEEDWGGLIRLPQLTHLAFNAEIPTLFRRLLRECAVLGVLVVLRVPDQQSDYSELADDLRFVMMHVVDFIDDWQRGVLDGNDYWARAEDFIAKRIGGEPSYDVN</sequence>
<protein>
    <submittedName>
        <fullName evidence="1">Uncharacterized protein</fullName>
    </submittedName>
</protein>
<dbReference type="Proteomes" id="UP001221142">
    <property type="component" value="Unassembled WGS sequence"/>
</dbReference>
<keyword evidence="2" id="KW-1185">Reference proteome</keyword>
<dbReference type="AlphaFoldDB" id="A0AAD7CLP1"/>
<reference evidence="1" key="1">
    <citation type="submission" date="2023-03" db="EMBL/GenBank/DDBJ databases">
        <title>Massive genome expansion in bonnet fungi (Mycena s.s.) driven by repeated elements and novel gene families across ecological guilds.</title>
        <authorList>
            <consortium name="Lawrence Berkeley National Laboratory"/>
            <person name="Harder C.B."/>
            <person name="Miyauchi S."/>
            <person name="Viragh M."/>
            <person name="Kuo A."/>
            <person name="Thoen E."/>
            <person name="Andreopoulos B."/>
            <person name="Lu D."/>
            <person name="Skrede I."/>
            <person name="Drula E."/>
            <person name="Henrissat B."/>
            <person name="Morin E."/>
            <person name="Kohler A."/>
            <person name="Barry K."/>
            <person name="LaButti K."/>
            <person name="Morin E."/>
            <person name="Salamov A."/>
            <person name="Lipzen A."/>
            <person name="Mereny Z."/>
            <person name="Hegedus B."/>
            <person name="Baldrian P."/>
            <person name="Stursova M."/>
            <person name="Weitz H."/>
            <person name="Taylor A."/>
            <person name="Grigoriev I.V."/>
            <person name="Nagy L.G."/>
            <person name="Martin F."/>
            <person name="Kauserud H."/>
        </authorList>
    </citation>
    <scope>NUCLEOTIDE SEQUENCE</scope>
    <source>
        <strain evidence="1">9284</strain>
    </source>
</reference>